<keyword evidence="1" id="KW-0175">Coiled coil</keyword>
<sequence length="53" mass="6377">MRCNLEFFEEAEATNRRNRELENNLHLLEQQNEEIEELANKKAILSEIVYIID</sequence>
<dbReference type="EMBL" id="CAJVPY010007177">
    <property type="protein sequence ID" value="CAG8676360.1"/>
    <property type="molecule type" value="Genomic_DNA"/>
</dbReference>
<dbReference type="Proteomes" id="UP000789405">
    <property type="component" value="Unassembled WGS sequence"/>
</dbReference>
<protein>
    <submittedName>
        <fullName evidence="2">22544_t:CDS:1</fullName>
    </submittedName>
</protein>
<reference evidence="2" key="1">
    <citation type="submission" date="2021-06" db="EMBL/GenBank/DDBJ databases">
        <authorList>
            <person name="Kallberg Y."/>
            <person name="Tangrot J."/>
            <person name="Rosling A."/>
        </authorList>
    </citation>
    <scope>NUCLEOTIDE SEQUENCE</scope>
    <source>
        <strain evidence="2">MA453B</strain>
    </source>
</reference>
<organism evidence="2 3">
    <name type="scientific">Dentiscutata erythropus</name>
    <dbReference type="NCBI Taxonomy" id="1348616"/>
    <lineage>
        <taxon>Eukaryota</taxon>
        <taxon>Fungi</taxon>
        <taxon>Fungi incertae sedis</taxon>
        <taxon>Mucoromycota</taxon>
        <taxon>Glomeromycotina</taxon>
        <taxon>Glomeromycetes</taxon>
        <taxon>Diversisporales</taxon>
        <taxon>Gigasporaceae</taxon>
        <taxon>Dentiscutata</taxon>
    </lineage>
</organism>
<evidence type="ECO:0000313" key="3">
    <source>
        <dbReference type="Proteomes" id="UP000789405"/>
    </source>
</evidence>
<proteinExistence type="predicted"/>
<name>A0A9N9EJ70_9GLOM</name>
<keyword evidence="3" id="KW-1185">Reference proteome</keyword>
<evidence type="ECO:0000313" key="2">
    <source>
        <dbReference type="EMBL" id="CAG8676360.1"/>
    </source>
</evidence>
<evidence type="ECO:0000256" key="1">
    <source>
        <dbReference type="SAM" id="Coils"/>
    </source>
</evidence>
<dbReference type="AlphaFoldDB" id="A0A9N9EJ70"/>
<gene>
    <name evidence="2" type="ORF">DERYTH_LOCUS11535</name>
</gene>
<comment type="caution">
    <text evidence="2">The sequence shown here is derived from an EMBL/GenBank/DDBJ whole genome shotgun (WGS) entry which is preliminary data.</text>
</comment>
<feature type="coiled-coil region" evidence="1">
    <location>
        <begin position="4"/>
        <end position="48"/>
    </location>
</feature>
<accession>A0A9N9EJ70</accession>